<protein>
    <submittedName>
        <fullName evidence="1">Jg4464 protein</fullName>
    </submittedName>
</protein>
<dbReference type="InterPro" id="IPR013924">
    <property type="entry name" value="RNase_H2_suC"/>
</dbReference>
<proteinExistence type="predicted"/>
<dbReference type="Gene3D" id="2.40.128.680">
    <property type="match status" value="1"/>
</dbReference>
<dbReference type="GO" id="GO:0006401">
    <property type="term" value="P:RNA catabolic process"/>
    <property type="evidence" value="ECO:0007669"/>
    <property type="project" value="InterPro"/>
</dbReference>
<comment type="caution">
    <text evidence="1">The sequence shown here is derived from an EMBL/GenBank/DDBJ whole genome shotgun (WGS) entry which is preliminary data.</text>
</comment>
<dbReference type="Pfam" id="PF08615">
    <property type="entry name" value="RNase_H2_suC"/>
    <property type="match status" value="1"/>
</dbReference>
<dbReference type="GO" id="GO:0032299">
    <property type="term" value="C:ribonuclease H2 complex"/>
    <property type="evidence" value="ECO:0007669"/>
    <property type="project" value="InterPro"/>
</dbReference>
<dbReference type="EMBL" id="CAKXAJ010022759">
    <property type="protein sequence ID" value="CAH2227269.1"/>
    <property type="molecule type" value="Genomic_DNA"/>
</dbReference>
<keyword evidence="2" id="KW-1185">Reference proteome</keyword>
<gene>
    <name evidence="1" type="primary">jg4464</name>
    <name evidence="1" type="ORF">PAEG_LOCUS7798</name>
</gene>
<evidence type="ECO:0000313" key="1">
    <source>
        <dbReference type="EMBL" id="CAH2227269.1"/>
    </source>
</evidence>
<reference evidence="1" key="1">
    <citation type="submission" date="2022-03" db="EMBL/GenBank/DDBJ databases">
        <authorList>
            <person name="Lindestad O."/>
        </authorList>
    </citation>
    <scope>NUCLEOTIDE SEQUENCE</scope>
</reference>
<name>A0A8S4QYT9_9NEOP</name>
<organism evidence="1 2">
    <name type="scientific">Pararge aegeria aegeria</name>
    <dbReference type="NCBI Taxonomy" id="348720"/>
    <lineage>
        <taxon>Eukaryota</taxon>
        <taxon>Metazoa</taxon>
        <taxon>Ecdysozoa</taxon>
        <taxon>Arthropoda</taxon>
        <taxon>Hexapoda</taxon>
        <taxon>Insecta</taxon>
        <taxon>Pterygota</taxon>
        <taxon>Neoptera</taxon>
        <taxon>Endopterygota</taxon>
        <taxon>Lepidoptera</taxon>
        <taxon>Glossata</taxon>
        <taxon>Ditrysia</taxon>
        <taxon>Papilionoidea</taxon>
        <taxon>Nymphalidae</taxon>
        <taxon>Satyrinae</taxon>
        <taxon>Satyrini</taxon>
        <taxon>Parargina</taxon>
        <taxon>Pararge</taxon>
    </lineage>
</organism>
<dbReference type="Proteomes" id="UP000838756">
    <property type="component" value="Unassembled WGS sequence"/>
</dbReference>
<dbReference type="OrthoDB" id="6222486at2759"/>
<dbReference type="AlphaFoldDB" id="A0A8S4QYT9"/>
<accession>A0A8S4QYT9</accession>
<evidence type="ECO:0000313" key="2">
    <source>
        <dbReference type="Proteomes" id="UP000838756"/>
    </source>
</evidence>
<sequence length="93" mass="10899">MSIKVENNLKERKDDKIFEQKAHYIPCQVEEDGPANVSEYFEPYVVDNGNGGKKYINLINAILCPPHLWEYDVRPMTEEVQREGSNSKFIYFK</sequence>